<proteinExistence type="inferred from homology"/>
<evidence type="ECO:0000256" key="1">
    <source>
        <dbReference type="ARBA" id="ARBA00022801"/>
    </source>
</evidence>
<comment type="catalytic activity">
    <reaction evidence="3">
        <text>N-formyl-L-kynurenine + H2O = L-kynurenine + formate + H(+)</text>
        <dbReference type="Rhea" id="RHEA:13009"/>
        <dbReference type="ChEBI" id="CHEBI:15377"/>
        <dbReference type="ChEBI" id="CHEBI:15378"/>
        <dbReference type="ChEBI" id="CHEBI:15740"/>
        <dbReference type="ChEBI" id="CHEBI:57959"/>
        <dbReference type="ChEBI" id="CHEBI:58629"/>
        <dbReference type="EC" id="3.5.1.9"/>
    </reaction>
</comment>
<dbReference type="InterPro" id="IPR050300">
    <property type="entry name" value="GDXG_lipolytic_enzyme"/>
</dbReference>
<accession>A0A642UC19</accession>
<comment type="similarity">
    <text evidence="3">Belongs to the kynurenine formamidase family.</text>
</comment>
<name>A0A642UC19_9ASCO</name>
<dbReference type="PANTHER" id="PTHR48081:SF33">
    <property type="entry name" value="KYNURENINE FORMAMIDASE"/>
    <property type="match status" value="1"/>
</dbReference>
<comment type="pathway">
    <text evidence="3">Amino-acid degradation; L-tryptophan degradation via kynurenine pathway; L-kynurenine from L-tryptophan: step 2/2.</text>
</comment>
<dbReference type="Proteomes" id="UP000761534">
    <property type="component" value="Unassembled WGS sequence"/>
</dbReference>
<sequence>MKVIGDKTLGKSAPVSVPHPMQLNKYNSDPLQQLAVYNATREPSTWVIYIHGGAWRDPKMDHMDGDPLLKSLRVPGASIDYRLSPQVHHPEHLKDVLEGLGYLERTYSISRCILVGHSAGAFLSLQSVMFADQYDADAAKLLSERCDTIIGVEGIYNLRDLELENPSYADFVTNAFGSDRDSWDEASPASGKYSLNGDKKLIIVHSSEDELLNHIQPQTVERNLKNANIIRIDTTGKHDEVPKSNHLLEIVNNCIQ</sequence>
<evidence type="ECO:0000313" key="5">
    <source>
        <dbReference type="EMBL" id="KAA8896521.1"/>
    </source>
</evidence>
<comment type="subunit">
    <text evidence="3">Homodimer.</text>
</comment>
<dbReference type="SUPFAM" id="SSF53474">
    <property type="entry name" value="alpha/beta-Hydrolases"/>
    <property type="match status" value="1"/>
</dbReference>
<dbReference type="InterPro" id="IPR029058">
    <property type="entry name" value="AB_hydrolase_fold"/>
</dbReference>
<protein>
    <recommendedName>
        <fullName evidence="3">Kynurenine formamidase</fullName>
        <shortName evidence="3">KFA</shortName>
        <shortName evidence="3">KFase</shortName>
        <ecNumber evidence="3">3.5.1.9</ecNumber>
    </recommendedName>
    <alternativeName>
        <fullName evidence="3">Arylformamidase</fullName>
    </alternativeName>
    <alternativeName>
        <fullName evidence="3">N-formylkynurenine formamidase</fullName>
        <shortName evidence="3">FKF</shortName>
    </alternativeName>
</protein>
<feature type="active site" description="Nucleophile" evidence="3">
    <location>
        <position position="118"/>
    </location>
</feature>
<comment type="function">
    <text evidence="3">Catalyzes the hydrolysis of N-formyl-L-kynurenine to L-kynurenine, the second step in the kynurenine pathway of tryptophan degradation. Kynurenine may be further oxidized to nicotinic acid, NAD(H) and NADP(H). Required for elimination of toxic metabolites.</text>
</comment>
<evidence type="ECO:0000256" key="2">
    <source>
        <dbReference type="ARBA" id="ARBA00023079"/>
    </source>
</evidence>
<keyword evidence="1 3" id="KW-0378">Hydrolase</keyword>
<dbReference type="UniPathway" id="UPA00333">
    <property type="reaction ID" value="UER00454"/>
</dbReference>
<reference evidence="5" key="1">
    <citation type="journal article" date="2019" name="G3 (Bethesda)">
        <title>Genome Assemblies of Two Rare Opportunistic Yeast Pathogens: Diutina rugosa (syn. Candida rugosa) and Trichomonascus ciferrii (syn. Candida ciferrii).</title>
        <authorList>
            <person name="Mixao V."/>
            <person name="Saus E."/>
            <person name="Hansen A.P."/>
            <person name="Lass-Florl C."/>
            <person name="Gabaldon T."/>
        </authorList>
    </citation>
    <scope>NUCLEOTIDE SEQUENCE</scope>
    <source>
        <strain evidence="5">CBS 4856</strain>
    </source>
</reference>
<dbReference type="HAMAP" id="MF_03014">
    <property type="entry name" value="KFase"/>
    <property type="match status" value="1"/>
</dbReference>
<feature type="short sequence motif" description="HGGXW" evidence="3">
    <location>
        <begin position="51"/>
        <end position="55"/>
    </location>
</feature>
<dbReference type="PANTHER" id="PTHR48081">
    <property type="entry name" value="AB HYDROLASE SUPERFAMILY PROTEIN C4A8.06C"/>
    <property type="match status" value="1"/>
</dbReference>
<keyword evidence="2 3" id="KW-0823">Tryptophan catabolism</keyword>
<dbReference type="OrthoDB" id="420264at2759"/>
<dbReference type="InterPro" id="IPR049492">
    <property type="entry name" value="BD-FAE-like_dom"/>
</dbReference>
<dbReference type="Pfam" id="PF20434">
    <property type="entry name" value="BD-FAE"/>
    <property type="match status" value="1"/>
</dbReference>
<keyword evidence="6" id="KW-1185">Reference proteome</keyword>
<evidence type="ECO:0000256" key="3">
    <source>
        <dbReference type="HAMAP-Rule" id="MF_03014"/>
    </source>
</evidence>
<organism evidence="5 6">
    <name type="scientific">Trichomonascus ciferrii</name>
    <dbReference type="NCBI Taxonomy" id="44093"/>
    <lineage>
        <taxon>Eukaryota</taxon>
        <taxon>Fungi</taxon>
        <taxon>Dikarya</taxon>
        <taxon>Ascomycota</taxon>
        <taxon>Saccharomycotina</taxon>
        <taxon>Dipodascomycetes</taxon>
        <taxon>Dipodascales</taxon>
        <taxon>Trichomonascaceae</taxon>
        <taxon>Trichomonascus</taxon>
        <taxon>Trichomonascus ciferrii complex</taxon>
    </lineage>
</organism>
<dbReference type="EMBL" id="SWFS01000578">
    <property type="protein sequence ID" value="KAA8896521.1"/>
    <property type="molecule type" value="Genomic_DNA"/>
</dbReference>
<feature type="domain" description="BD-FAE-like" evidence="4">
    <location>
        <begin position="39"/>
        <end position="222"/>
    </location>
</feature>
<evidence type="ECO:0000313" key="6">
    <source>
        <dbReference type="Proteomes" id="UP000761534"/>
    </source>
</evidence>
<dbReference type="GO" id="GO:0034354">
    <property type="term" value="P:'de novo' NAD+ biosynthetic process from L-tryptophan"/>
    <property type="evidence" value="ECO:0007669"/>
    <property type="project" value="UniProtKB-UniRule"/>
</dbReference>
<feature type="active site" evidence="3">
    <location>
        <position position="238"/>
    </location>
</feature>
<dbReference type="InterPro" id="IPR027519">
    <property type="entry name" value="KFase_ver/fungi-typ"/>
</dbReference>
<comment type="domain">
    <text evidence="3">The main chain amide nitrogen atoms of the second glycine and its adjacent residue in the HGGXW motif define the oxyanion hole, and stabilize the oxyanion that forms during the nucleophilic attack by the catalytic serine during substrate cleavage.</text>
</comment>
<gene>
    <name evidence="3" type="primary">BNA7</name>
    <name evidence="5" type="ORF">TRICI_006864</name>
</gene>
<dbReference type="AlphaFoldDB" id="A0A642UC19"/>
<dbReference type="GO" id="GO:0019441">
    <property type="term" value="P:L-tryptophan catabolic process to kynurenine"/>
    <property type="evidence" value="ECO:0007669"/>
    <property type="project" value="UniProtKB-UniRule"/>
</dbReference>
<dbReference type="EC" id="3.5.1.9" evidence="3"/>
<dbReference type="VEuPathDB" id="FungiDB:TRICI_006864"/>
<dbReference type="Gene3D" id="3.40.50.1820">
    <property type="entry name" value="alpha/beta hydrolase"/>
    <property type="match status" value="1"/>
</dbReference>
<feature type="active site" evidence="3">
    <location>
        <position position="209"/>
    </location>
</feature>
<comment type="caution">
    <text evidence="5">The sequence shown here is derived from an EMBL/GenBank/DDBJ whole genome shotgun (WGS) entry which is preliminary data.</text>
</comment>
<evidence type="ECO:0000259" key="4">
    <source>
        <dbReference type="Pfam" id="PF20434"/>
    </source>
</evidence>
<dbReference type="GO" id="GO:0004061">
    <property type="term" value="F:arylformamidase activity"/>
    <property type="evidence" value="ECO:0007669"/>
    <property type="project" value="UniProtKB-UniRule"/>
</dbReference>